<dbReference type="AlphaFoldDB" id="A0A382GEK4"/>
<protein>
    <recommendedName>
        <fullName evidence="5">Tryptophan synthase beta chain-like PALP domain-containing protein</fullName>
    </recommendedName>
</protein>
<evidence type="ECO:0000313" key="4">
    <source>
        <dbReference type="EMBL" id="SVB73053.1"/>
    </source>
</evidence>
<organism evidence="4">
    <name type="scientific">marine metagenome</name>
    <dbReference type="NCBI Taxonomy" id="408172"/>
    <lineage>
        <taxon>unclassified sequences</taxon>
        <taxon>metagenomes</taxon>
        <taxon>ecological metagenomes</taxon>
    </lineage>
</organism>
<dbReference type="PANTHER" id="PTHR48078">
    <property type="entry name" value="THREONINE DEHYDRATASE, MITOCHONDRIAL-RELATED"/>
    <property type="match status" value="1"/>
</dbReference>
<reference evidence="4" key="1">
    <citation type="submission" date="2018-05" db="EMBL/GenBank/DDBJ databases">
        <authorList>
            <person name="Lanie J.A."/>
            <person name="Ng W.-L."/>
            <person name="Kazmierczak K.M."/>
            <person name="Andrzejewski T.M."/>
            <person name="Davidsen T.M."/>
            <person name="Wayne K.J."/>
            <person name="Tettelin H."/>
            <person name="Glass J.I."/>
            <person name="Rusch D."/>
            <person name="Podicherti R."/>
            <person name="Tsui H.-C.T."/>
            <person name="Winkler M.E."/>
        </authorList>
    </citation>
    <scope>NUCLEOTIDE SEQUENCE</scope>
</reference>
<evidence type="ECO:0008006" key="5">
    <source>
        <dbReference type="Google" id="ProtNLM"/>
    </source>
</evidence>
<dbReference type="GO" id="GO:0006565">
    <property type="term" value="P:L-serine catabolic process"/>
    <property type="evidence" value="ECO:0007669"/>
    <property type="project" value="TreeGrafter"/>
</dbReference>
<dbReference type="InterPro" id="IPR050147">
    <property type="entry name" value="Ser/Thr_Dehydratase"/>
</dbReference>
<dbReference type="InterPro" id="IPR036052">
    <property type="entry name" value="TrpB-like_PALP_sf"/>
</dbReference>
<dbReference type="EMBL" id="UINC01054850">
    <property type="protein sequence ID" value="SVB73053.1"/>
    <property type="molecule type" value="Genomic_DNA"/>
</dbReference>
<keyword evidence="3" id="KW-0456">Lyase</keyword>
<evidence type="ECO:0000256" key="1">
    <source>
        <dbReference type="ARBA" id="ARBA00001933"/>
    </source>
</evidence>
<dbReference type="GO" id="GO:0004794">
    <property type="term" value="F:threonine deaminase activity"/>
    <property type="evidence" value="ECO:0007669"/>
    <property type="project" value="TreeGrafter"/>
</dbReference>
<sequence>STVVDRWVSVTESEISGAIRLFLAEHRMAVEGAAGVALAAFQKTAADYSGKRVAIIICGGNIGRDKLQSVLSEGLTPGPAKPAPGR</sequence>
<gene>
    <name evidence="4" type="ORF">METZ01_LOCUS225907</name>
</gene>
<keyword evidence="2" id="KW-0663">Pyridoxal phosphate</keyword>
<dbReference type="GO" id="GO:0009097">
    <property type="term" value="P:isoleucine biosynthetic process"/>
    <property type="evidence" value="ECO:0007669"/>
    <property type="project" value="TreeGrafter"/>
</dbReference>
<comment type="cofactor">
    <cofactor evidence="1">
        <name>pyridoxal 5'-phosphate</name>
        <dbReference type="ChEBI" id="CHEBI:597326"/>
    </cofactor>
</comment>
<dbReference type="GO" id="GO:0006567">
    <property type="term" value="P:L-threonine catabolic process"/>
    <property type="evidence" value="ECO:0007669"/>
    <property type="project" value="TreeGrafter"/>
</dbReference>
<evidence type="ECO:0000256" key="2">
    <source>
        <dbReference type="ARBA" id="ARBA00022898"/>
    </source>
</evidence>
<proteinExistence type="predicted"/>
<dbReference type="GO" id="GO:0003941">
    <property type="term" value="F:L-serine ammonia-lyase activity"/>
    <property type="evidence" value="ECO:0007669"/>
    <property type="project" value="TreeGrafter"/>
</dbReference>
<evidence type="ECO:0000256" key="3">
    <source>
        <dbReference type="ARBA" id="ARBA00023239"/>
    </source>
</evidence>
<feature type="non-terminal residue" evidence="4">
    <location>
        <position position="1"/>
    </location>
</feature>
<accession>A0A382GEK4</accession>
<dbReference type="PANTHER" id="PTHR48078:SF6">
    <property type="entry name" value="L-THREONINE DEHYDRATASE CATABOLIC TDCB"/>
    <property type="match status" value="1"/>
</dbReference>
<name>A0A382GEK4_9ZZZZ</name>
<dbReference type="SUPFAM" id="SSF53686">
    <property type="entry name" value="Tryptophan synthase beta subunit-like PLP-dependent enzymes"/>
    <property type="match status" value="1"/>
</dbReference>
<dbReference type="Gene3D" id="3.40.50.1100">
    <property type="match status" value="1"/>
</dbReference>